<comment type="caution">
    <text evidence="2">The sequence shown here is derived from an EMBL/GenBank/DDBJ whole genome shotgun (WGS) entry which is preliminary data.</text>
</comment>
<dbReference type="InterPro" id="IPR051532">
    <property type="entry name" value="Ester_Hydrolysis_Enzymes"/>
</dbReference>
<protein>
    <submittedName>
        <fullName evidence="2">Uncharacterized protein</fullName>
    </submittedName>
</protein>
<feature type="compositionally biased region" description="Basic residues" evidence="1">
    <location>
        <begin position="19"/>
        <end position="28"/>
    </location>
</feature>
<sequence>MAGPADRQATGGGASRSVHIPHRLRRHAIPGTDPNIMIVGDSISHGLEGDYTWRYRLSRNFGKHGFPVRFVGPETGTSVLPASQPGDCPARTAAPVHNGRYRPGIDFGDSRHYARWGRLLHEAKDNIRDAVAAHGADHLMVELGFNDLAWGVSGPGRLTADLGTFVRRARDADPNVQFLVANVVHRTPLDSSPGLADVITAYNEGLPSTLAAMSTARSAVVLVDLDSVYDPGSDTYDGLHPNSVGEFKIAKAFADSFSSVFGHGRIGFLDPVPRTADPLVISPPTGIAATSHGSSISVSWPHVFGASGYWLYWRDVTAGQGFQRSPLPILADSLELPAERGHIYEFMVSGARGHQETSVTRVAVVLDGQPALSLAGGQGGR</sequence>
<evidence type="ECO:0000313" key="3">
    <source>
        <dbReference type="Proteomes" id="UP000194761"/>
    </source>
</evidence>
<dbReference type="GO" id="GO:0004622">
    <property type="term" value="F:phosphatidylcholine lysophospholipase activity"/>
    <property type="evidence" value="ECO:0007669"/>
    <property type="project" value="TreeGrafter"/>
</dbReference>
<feature type="region of interest" description="Disordered" evidence="1">
    <location>
        <begin position="1"/>
        <end position="28"/>
    </location>
</feature>
<name>A0A2C9ZLR4_9ACTN</name>
<dbReference type="Pfam" id="PF00657">
    <property type="entry name" value="Lipase_GDSL"/>
    <property type="match status" value="1"/>
</dbReference>
<dbReference type="AlphaFoldDB" id="A0A2C9ZLR4"/>
<dbReference type="InterPro" id="IPR036514">
    <property type="entry name" value="SGNH_hydro_sf"/>
</dbReference>
<proteinExistence type="predicted"/>
<dbReference type="InterPro" id="IPR001087">
    <property type="entry name" value="GDSL"/>
</dbReference>
<dbReference type="SUPFAM" id="SSF52266">
    <property type="entry name" value="SGNH hydrolase"/>
    <property type="match status" value="1"/>
</dbReference>
<evidence type="ECO:0000256" key="1">
    <source>
        <dbReference type="SAM" id="MobiDB-lite"/>
    </source>
</evidence>
<accession>A0A2C9ZLR4</accession>
<keyword evidence="3" id="KW-1185">Reference proteome</keyword>
<evidence type="ECO:0000313" key="2">
    <source>
        <dbReference type="EMBL" id="OUC94138.1"/>
    </source>
</evidence>
<dbReference type="Proteomes" id="UP000194761">
    <property type="component" value="Unassembled WGS sequence"/>
</dbReference>
<reference evidence="2 3" key="1">
    <citation type="submission" date="2017-05" db="EMBL/GenBank/DDBJ databases">
        <title>Biotechnological potential of actinobacteria isolated from South African environments.</title>
        <authorList>
            <person name="Le Roes-Hill M."/>
            <person name="Prins A."/>
            <person name="Durrell K.A."/>
        </authorList>
    </citation>
    <scope>NUCLEOTIDE SEQUENCE [LARGE SCALE GENOMIC DNA]</scope>
    <source>
        <strain evidence="2">M26</strain>
    </source>
</reference>
<dbReference type="PANTHER" id="PTHR30383">
    <property type="entry name" value="THIOESTERASE 1/PROTEASE 1/LYSOPHOSPHOLIPASE L1"/>
    <property type="match status" value="1"/>
</dbReference>
<dbReference type="PANTHER" id="PTHR30383:SF19">
    <property type="entry name" value="FIBRONECTIN TYPE-III DOMAIN-CONTAINING PROTEIN"/>
    <property type="match status" value="1"/>
</dbReference>
<dbReference type="Gene3D" id="3.40.50.1110">
    <property type="entry name" value="SGNH hydrolase"/>
    <property type="match status" value="1"/>
</dbReference>
<gene>
    <name evidence="2" type="ORF">CA984_23615</name>
</gene>
<dbReference type="EMBL" id="NGFP01000114">
    <property type="protein sequence ID" value="OUC94138.1"/>
    <property type="molecule type" value="Genomic_DNA"/>
</dbReference>
<organism evidence="2 3">
    <name type="scientific">Streptosporangium minutum</name>
    <dbReference type="NCBI Taxonomy" id="569862"/>
    <lineage>
        <taxon>Bacteria</taxon>
        <taxon>Bacillati</taxon>
        <taxon>Actinomycetota</taxon>
        <taxon>Actinomycetes</taxon>
        <taxon>Streptosporangiales</taxon>
        <taxon>Streptosporangiaceae</taxon>
        <taxon>Streptosporangium</taxon>
    </lineage>
</organism>